<dbReference type="PANTHER" id="PTHR11668:SF496">
    <property type="entry name" value="SERINE_THREONINE-PROTEIN PHOSPHATASE"/>
    <property type="match status" value="1"/>
</dbReference>
<comment type="similarity">
    <text evidence="1">Belongs to the PPP phosphatase family.</text>
</comment>
<evidence type="ECO:0000313" key="3">
    <source>
        <dbReference type="EMBL" id="MES1922491.1"/>
    </source>
</evidence>
<dbReference type="PROSITE" id="PS00125">
    <property type="entry name" value="SER_THR_PHOSPHATASE"/>
    <property type="match status" value="1"/>
</dbReference>
<dbReference type="PRINTS" id="PR00114">
    <property type="entry name" value="STPHPHTASE"/>
</dbReference>
<dbReference type="GO" id="GO:0004722">
    <property type="term" value="F:protein serine/threonine phosphatase activity"/>
    <property type="evidence" value="ECO:0007669"/>
    <property type="project" value="UniProtKB-EC"/>
</dbReference>
<comment type="caution">
    <text evidence="3">The sequence shown here is derived from an EMBL/GenBank/DDBJ whole genome shotgun (WGS) entry which is preliminary data.</text>
</comment>
<evidence type="ECO:0000256" key="1">
    <source>
        <dbReference type="RuleBase" id="RU004273"/>
    </source>
</evidence>
<protein>
    <recommendedName>
        <fullName evidence="1">Serine/threonine-protein phosphatase</fullName>
        <ecNumber evidence="1">3.1.3.16</ecNumber>
    </recommendedName>
</protein>
<proteinExistence type="inferred from homology"/>
<dbReference type="Gene3D" id="3.60.21.10">
    <property type="match status" value="1"/>
</dbReference>
<feature type="domain" description="Serine/threonine specific protein phosphatases" evidence="2">
    <location>
        <begin position="127"/>
        <end position="132"/>
    </location>
</feature>
<organism evidence="3 4">
    <name type="scientific">Bonamia ostreae</name>
    <dbReference type="NCBI Taxonomy" id="126728"/>
    <lineage>
        <taxon>Eukaryota</taxon>
        <taxon>Sar</taxon>
        <taxon>Rhizaria</taxon>
        <taxon>Endomyxa</taxon>
        <taxon>Ascetosporea</taxon>
        <taxon>Haplosporida</taxon>
        <taxon>Bonamia</taxon>
    </lineage>
</organism>
<evidence type="ECO:0000259" key="2">
    <source>
        <dbReference type="PROSITE" id="PS00125"/>
    </source>
</evidence>
<reference evidence="3 4" key="1">
    <citation type="journal article" date="2024" name="BMC Biol.">
        <title>Comparative genomics of Ascetosporea gives new insight into the evolutionary basis for animal parasitism in Rhizaria.</title>
        <authorList>
            <person name="Hiltunen Thoren M."/>
            <person name="Onut-Brannstrom I."/>
            <person name="Alfjorden A."/>
            <person name="Peckova H."/>
            <person name="Swords F."/>
            <person name="Hooper C."/>
            <person name="Holzer A.S."/>
            <person name="Bass D."/>
            <person name="Burki F."/>
        </authorList>
    </citation>
    <scope>NUCLEOTIDE SEQUENCE [LARGE SCALE GENOMIC DNA]</scope>
    <source>
        <strain evidence="3">20-A016</strain>
    </source>
</reference>
<gene>
    <name evidence="3" type="primary">PPP1CA</name>
    <name evidence="3" type="ORF">MHBO_004009</name>
</gene>
<dbReference type="EMBL" id="JBDODL010002949">
    <property type="protein sequence ID" value="MES1922491.1"/>
    <property type="molecule type" value="Genomic_DNA"/>
</dbReference>
<comment type="catalytic activity">
    <reaction evidence="1">
        <text>O-phospho-L-threonyl-[protein] + H2O = L-threonyl-[protein] + phosphate</text>
        <dbReference type="Rhea" id="RHEA:47004"/>
        <dbReference type="Rhea" id="RHEA-COMP:11060"/>
        <dbReference type="Rhea" id="RHEA-COMP:11605"/>
        <dbReference type="ChEBI" id="CHEBI:15377"/>
        <dbReference type="ChEBI" id="CHEBI:30013"/>
        <dbReference type="ChEBI" id="CHEBI:43474"/>
        <dbReference type="ChEBI" id="CHEBI:61977"/>
        <dbReference type="EC" id="3.1.3.16"/>
    </reaction>
</comment>
<sequence length="252" mass="29607">MPLNPNEKRASAILQKLLSAKDLDLDNRRVILRENLTEDDLFFLTEKSEKLFMAEPTLLELASPLKIVGDVHGQFEDVLRMFKSQGFPPEHNYLFLGDYVDRGVQSIETISILLALKIRYPNNFFLIRGNHESSSISRYYGFKKECCERFDVRVWRTFVECFNCLPICALIERKIFCTFIFFAFKLQKLQIYISVKNIFVIAFKLQKLQIYISVKNIFVIAFKLQKLQIYISVKNIFVIAFKLQKLQIYISV</sequence>
<dbReference type="SMART" id="SM00156">
    <property type="entry name" value="PP2Ac"/>
    <property type="match status" value="1"/>
</dbReference>
<keyword evidence="1 3" id="KW-0378">Hydrolase</keyword>
<name>A0ABV2AS39_9EUKA</name>
<keyword evidence="4" id="KW-1185">Reference proteome</keyword>
<dbReference type="Proteomes" id="UP001439008">
    <property type="component" value="Unassembled WGS sequence"/>
</dbReference>
<dbReference type="SUPFAM" id="SSF56300">
    <property type="entry name" value="Metallo-dependent phosphatases"/>
    <property type="match status" value="1"/>
</dbReference>
<accession>A0ABV2AS39</accession>
<dbReference type="EC" id="3.1.3.16" evidence="1"/>
<dbReference type="PANTHER" id="PTHR11668">
    <property type="entry name" value="SERINE/THREONINE PROTEIN PHOSPHATASE"/>
    <property type="match status" value="1"/>
</dbReference>
<dbReference type="InterPro" id="IPR006186">
    <property type="entry name" value="Ser/Thr-sp_prot-phosphatase"/>
</dbReference>
<dbReference type="Pfam" id="PF00149">
    <property type="entry name" value="Metallophos"/>
    <property type="match status" value="1"/>
</dbReference>
<dbReference type="InterPro" id="IPR029052">
    <property type="entry name" value="Metallo-depent_PP-like"/>
</dbReference>
<dbReference type="InterPro" id="IPR004843">
    <property type="entry name" value="Calcineurin-like_PHP"/>
</dbReference>
<evidence type="ECO:0000313" key="4">
    <source>
        <dbReference type="Proteomes" id="UP001439008"/>
    </source>
</evidence>
<feature type="non-terminal residue" evidence="3">
    <location>
        <position position="252"/>
    </location>
</feature>
<dbReference type="InterPro" id="IPR050341">
    <property type="entry name" value="PP1_catalytic_subunit"/>
</dbReference>